<protein>
    <recommendedName>
        <fullName evidence="2">VIT domain-containing protein</fullName>
    </recommendedName>
</protein>
<feature type="non-terminal residue" evidence="1">
    <location>
        <position position="1"/>
    </location>
</feature>
<dbReference type="EMBL" id="LAZR01029181">
    <property type="protein sequence ID" value="KKL60338.1"/>
    <property type="molecule type" value="Genomic_DNA"/>
</dbReference>
<evidence type="ECO:0008006" key="2">
    <source>
        <dbReference type="Google" id="ProtNLM"/>
    </source>
</evidence>
<gene>
    <name evidence="1" type="ORF">LCGC14_2206330</name>
</gene>
<proteinExistence type="predicted"/>
<name>A0A0F9DF42_9ZZZZ</name>
<dbReference type="AlphaFoldDB" id="A0A0F9DF42"/>
<organism evidence="1">
    <name type="scientific">marine sediment metagenome</name>
    <dbReference type="NCBI Taxonomy" id="412755"/>
    <lineage>
        <taxon>unclassified sequences</taxon>
        <taxon>metagenomes</taxon>
        <taxon>ecological metagenomes</taxon>
    </lineage>
</organism>
<comment type="caution">
    <text evidence="1">The sequence shown here is derived from an EMBL/GenBank/DDBJ whole genome shotgun (WGS) entry which is preliminary data.</text>
</comment>
<accession>A0A0F9DF42</accession>
<reference evidence="1" key="1">
    <citation type="journal article" date="2015" name="Nature">
        <title>Complex archaea that bridge the gap between prokaryotes and eukaryotes.</title>
        <authorList>
            <person name="Spang A."/>
            <person name="Saw J.H."/>
            <person name="Jorgensen S.L."/>
            <person name="Zaremba-Niedzwiedzka K."/>
            <person name="Martijn J."/>
            <person name="Lind A.E."/>
            <person name="van Eijk R."/>
            <person name="Schleper C."/>
            <person name="Guy L."/>
            <person name="Ettema T.J."/>
        </authorList>
    </citation>
    <scope>NUCLEOTIDE SEQUENCE</scope>
</reference>
<evidence type="ECO:0000313" key="1">
    <source>
        <dbReference type="EMBL" id="KKL60338.1"/>
    </source>
</evidence>
<sequence length="284" mass="31064">VEIAAGQVVGATSIDVRQLPAAIVAMTNQPILLAFRYVTDKFTIPLTIKKHEALATLVTIVDSGLYTGMQLNDGRRMTKVVYSVRNNRNQFLRLKMPVGAEIWSVAVSGNTVSVAKDEQGNVLVPLIRSASGARELASFPVSIVYVETPAKVAPSKGKLRVALPSAGVPVMHVMYSFYLPAEGKYTVGWGDSGFSGVLRLVEQFTSMSAGPGAEVVRRNVAKQVAQMQQQVNVRADARARRAGATPIRVRLPINGRLFRLEKVLALPQDKLFFEVQYRDWKVAK</sequence>